<evidence type="ECO:0000256" key="1">
    <source>
        <dbReference type="SAM" id="MobiDB-lite"/>
    </source>
</evidence>
<evidence type="ECO:0000313" key="3">
    <source>
        <dbReference type="Proteomes" id="UP001265746"/>
    </source>
</evidence>
<proteinExistence type="predicted"/>
<feature type="compositionally biased region" description="Basic and acidic residues" evidence="1">
    <location>
        <begin position="23"/>
        <end position="35"/>
    </location>
</feature>
<sequence>MPPSPPTVPAHTIPVRSAVPIAPEKRSTKPEDFTFPKRNVSPSRSSAILTSTNAPSTPAFKAVQMSRPFTFIDEKPGQRPSSRLQTDRLSPGRHVRFISPPKPTSRPTVTSASVEHAKSPSESSEYLDRHVSQPSQDRSSTLLPSSLQDRHMSVTTPLINRYAGGAARSPAKTALRSLGDQSSIDLVHGSKSADGLRSGKTHTKHYEHASQGNPHGGGDGAVEFAGDRRPGRVMTFQDQLKRVFGFS</sequence>
<accession>A0AAD9SE51</accession>
<feature type="compositionally biased region" description="Polar residues" evidence="1">
    <location>
        <begin position="40"/>
        <end position="56"/>
    </location>
</feature>
<reference evidence="2" key="1">
    <citation type="submission" date="2023-06" db="EMBL/GenBank/DDBJ databases">
        <authorList>
            <person name="Noh H."/>
        </authorList>
    </citation>
    <scope>NUCLEOTIDE SEQUENCE</scope>
    <source>
        <strain evidence="2">DUCC20226</strain>
    </source>
</reference>
<dbReference type="EMBL" id="JAUJFL010000004">
    <property type="protein sequence ID" value="KAK2605193.1"/>
    <property type="molecule type" value="Genomic_DNA"/>
</dbReference>
<dbReference type="Proteomes" id="UP001265746">
    <property type="component" value="Unassembled WGS sequence"/>
</dbReference>
<feature type="compositionally biased region" description="Polar residues" evidence="1">
    <location>
        <begin position="132"/>
        <end position="150"/>
    </location>
</feature>
<organism evidence="2 3">
    <name type="scientific">Phomopsis amygdali</name>
    <name type="common">Fusicoccum amygdali</name>
    <dbReference type="NCBI Taxonomy" id="1214568"/>
    <lineage>
        <taxon>Eukaryota</taxon>
        <taxon>Fungi</taxon>
        <taxon>Dikarya</taxon>
        <taxon>Ascomycota</taxon>
        <taxon>Pezizomycotina</taxon>
        <taxon>Sordariomycetes</taxon>
        <taxon>Sordariomycetidae</taxon>
        <taxon>Diaporthales</taxon>
        <taxon>Diaporthaceae</taxon>
        <taxon>Diaporthe</taxon>
    </lineage>
</organism>
<name>A0AAD9SE51_PHOAM</name>
<dbReference type="AlphaFoldDB" id="A0AAD9SE51"/>
<feature type="compositionally biased region" description="Polar residues" evidence="1">
    <location>
        <begin position="79"/>
        <end position="88"/>
    </location>
</feature>
<comment type="caution">
    <text evidence="2">The sequence shown here is derived from an EMBL/GenBank/DDBJ whole genome shotgun (WGS) entry which is preliminary data.</text>
</comment>
<keyword evidence="3" id="KW-1185">Reference proteome</keyword>
<protein>
    <submittedName>
        <fullName evidence="2">Uncharacterized protein</fullName>
    </submittedName>
</protein>
<evidence type="ECO:0000313" key="2">
    <source>
        <dbReference type="EMBL" id="KAK2605193.1"/>
    </source>
</evidence>
<gene>
    <name evidence="2" type="ORF">N8I77_008048</name>
</gene>
<feature type="region of interest" description="Disordered" evidence="1">
    <location>
        <begin position="186"/>
        <end position="230"/>
    </location>
</feature>
<feature type="region of interest" description="Disordered" evidence="1">
    <location>
        <begin position="1"/>
        <end position="150"/>
    </location>
</feature>